<reference evidence="5" key="2">
    <citation type="submission" date="2019-01" db="UniProtKB">
        <authorList>
            <consortium name="EnsemblPlants"/>
        </authorList>
    </citation>
    <scope>IDENTIFICATION</scope>
    <source>
        <strain evidence="5">cv. Heinz 1706</strain>
    </source>
</reference>
<dbReference type="PANTHER" id="PTHR31948:SF148">
    <property type="entry name" value="MINI ZINC FINGER PROTEIN 3"/>
    <property type="match status" value="1"/>
</dbReference>
<keyword evidence="3" id="KW-0862">Zinc</keyword>
<evidence type="ECO:0000313" key="5">
    <source>
        <dbReference type="EnsemblPlants" id="Solyc05g018744.1.1"/>
    </source>
</evidence>
<evidence type="ECO:0000313" key="6">
    <source>
        <dbReference type="Proteomes" id="UP000004994"/>
    </source>
</evidence>
<organism evidence="5">
    <name type="scientific">Solanum lycopersicum</name>
    <name type="common">Tomato</name>
    <name type="synonym">Lycopersicon esculentum</name>
    <dbReference type="NCBI Taxonomy" id="4081"/>
    <lineage>
        <taxon>Eukaryota</taxon>
        <taxon>Viridiplantae</taxon>
        <taxon>Streptophyta</taxon>
        <taxon>Embryophyta</taxon>
        <taxon>Tracheophyta</taxon>
        <taxon>Spermatophyta</taxon>
        <taxon>Magnoliopsida</taxon>
        <taxon>eudicotyledons</taxon>
        <taxon>Gunneridae</taxon>
        <taxon>Pentapetalae</taxon>
        <taxon>asterids</taxon>
        <taxon>lamiids</taxon>
        <taxon>Solanales</taxon>
        <taxon>Solanaceae</taxon>
        <taxon>Solanoideae</taxon>
        <taxon>Solaneae</taxon>
        <taxon>Solanum</taxon>
        <taxon>Solanum subgen. Lycopersicon</taxon>
    </lineage>
</organism>
<dbReference type="EnsemblPlants" id="Solyc05g018744.1.1">
    <property type="protein sequence ID" value="Solyc05g018744.1.1"/>
    <property type="gene ID" value="Solyc05g018744.1"/>
</dbReference>
<dbReference type="Gramene" id="Solyc05g018744.1.1">
    <property type="protein sequence ID" value="Solyc05g018744.1.1"/>
    <property type="gene ID" value="Solyc05g018744.1"/>
</dbReference>
<dbReference type="STRING" id="4081.A0A3Q7GHG9"/>
<keyword evidence="6" id="KW-1185">Reference proteome</keyword>
<dbReference type="InParanoid" id="A0A3Q7GHG9"/>
<accession>A0A3Q7GHG9</accession>
<name>A0A3Q7GHG9_SOLLC</name>
<dbReference type="GO" id="GO:0003700">
    <property type="term" value="F:DNA-binding transcription factor activity"/>
    <property type="evidence" value="ECO:0000318"/>
    <property type="project" value="GO_Central"/>
</dbReference>
<dbReference type="InterPro" id="IPR006456">
    <property type="entry name" value="ZF_HD_homeobox_Cys/His_dimer"/>
</dbReference>
<evidence type="ECO:0000256" key="1">
    <source>
        <dbReference type="ARBA" id="ARBA00022723"/>
    </source>
</evidence>
<evidence type="ECO:0000259" key="4">
    <source>
        <dbReference type="PROSITE" id="PS51523"/>
    </source>
</evidence>
<dbReference type="Pfam" id="PF04770">
    <property type="entry name" value="ZF-HD_dimer"/>
    <property type="match status" value="1"/>
</dbReference>
<dbReference type="AlphaFoldDB" id="A0A3Q7GHG9"/>
<feature type="domain" description="ZF-HD dimerization-type" evidence="4">
    <location>
        <begin position="48"/>
        <end position="97"/>
    </location>
</feature>
<keyword evidence="2" id="KW-0863">Zinc-finger</keyword>
<dbReference type="GO" id="GO:0005634">
    <property type="term" value="C:nucleus"/>
    <property type="evidence" value="ECO:0000318"/>
    <property type="project" value="GO_Central"/>
</dbReference>
<dbReference type="GO" id="GO:0006355">
    <property type="term" value="P:regulation of DNA-templated transcription"/>
    <property type="evidence" value="ECO:0000318"/>
    <property type="project" value="GO_Central"/>
</dbReference>
<evidence type="ECO:0000256" key="2">
    <source>
        <dbReference type="ARBA" id="ARBA00022771"/>
    </source>
</evidence>
<dbReference type="GO" id="GO:0000976">
    <property type="term" value="F:transcription cis-regulatory region binding"/>
    <property type="evidence" value="ECO:0000318"/>
    <property type="project" value="GO_Central"/>
</dbReference>
<dbReference type="PANTHER" id="PTHR31948">
    <property type="entry name" value="ZINC-FINGER HOMEODOMAIN PROTEIN 2"/>
    <property type="match status" value="1"/>
</dbReference>
<dbReference type="GO" id="GO:0008270">
    <property type="term" value="F:zinc ion binding"/>
    <property type="evidence" value="ECO:0007669"/>
    <property type="project" value="UniProtKB-KW"/>
</dbReference>
<proteinExistence type="predicted"/>
<keyword evidence="1" id="KW-0479">Metal-binding</keyword>
<evidence type="ECO:0000256" key="3">
    <source>
        <dbReference type="ARBA" id="ARBA00022833"/>
    </source>
</evidence>
<dbReference type="Proteomes" id="UP000004994">
    <property type="component" value="Chromosome 5"/>
</dbReference>
<protein>
    <recommendedName>
        <fullName evidence="4">ZF-HD dimerization-type domain-containing protein</fullName>
    </recommendedName>
</protein>
<sequence>MWFDEKEYTTSTTCICCVSPSGVSDIDNIMIRFMSNKKMNQVVMMIIYEICLKNHATNFGEYLVDECHDFTKKGDDGTKEKYICADCGRFRSFHRTNSKSLYIHPILRSHFFYPDVNPHGVVGDTCWCYYNG</sequence>
<reference evidence="5" key="1">
    <citation type="journal article" date="2012" name="Nature">
        <title>The tomato genome sequence provides insights into fleshy fruit evolution.</title>
        <authorList>
            <consortium name="Tomato Genome Consortium"/>
        </authorList>
    </citation>
    <scope>NUCLEOTIDE SEQUENCE [LARGE SCALE GENOMIC DNA]</scope>
    <source>
        <strain evidence="5">cv. Heinz 1706</strain>
    </source>
</reference>
<dbReference type="PROSITE" id="PS51523">
    <property type="entry name" value="ZF_HD_DIMER"/>
    <property type="match status" value="1"/>
</dbReference>